<dbReference type="GO" id="GO:0016491">
    <property type="term" value="F:oxidoreductase activity"/>
    <property type="evidence" value="ECO:0007669"/>
    <property type="project" value="InterPro"/>
</dbReference>
<evidence type="ECO:0000313" key="14">
    <source>
        <dbReference type="EMBL" id="AFG37418.1"/>
    </source>
</evidence>
<dbReference type="InterPro" id="IPR039261">
    <property type="entry name" value="FNR_nucleotide-bd"/>
</dbReference>
<keyword evidence="2" id="KW-0813">Transport</keyword>
<feature type="binding site" evidence="12">
    <location>
        <position position="259"/>
    </location>
    <ligand>
        <name>[2Fe-2S] cluster</name>
        <dbReference type="ChEBI" id="CHEBI:190135"/>
    </ligand>
</feature>
<dbReference type="PRINTS" id="PR00409">
    <property type="entry name" value="PHDIOXRDTASE"/>
</dbReference>
<comment type="cofactor">
    <cofactor evidence="12">
        <name>[2Fe-2S] cluster</name>
        <dbReference type="ChEBI" id="CHEBI:190135"/>
    </cofactor>
    <text evidence="12">Binds 1 [2Fe-2S] cluster per subunit.</text>
</comment>
<dbReference type="Gene3D" id="2.40.30.10">
    <property type="entry name" value="Translation factors"/>
    <property type="match status" value="1"/>
</dbReference>
<evidence type="ECO:0000256" key="9">
    <source>
        <dbReference type="ARBA" id="ARBA00023014"/>
    </source>
</evidence>
<dbReference type="STRING" id="889378.Spiaf_1351"/>
<comment type="cofactor">
    <cofactor evidence="10">
        <name>[2Fe-2S] cluster</name>
        <dbReference type="ChEBI" id="CHEBI:190135"/>
    </cofactor>
</comment>
<dbReference type="SUPFAM" id="SSF63380">
    <property type="entry name" value="Riboflavin synthase domain-like"/>
    <property type="match status" value="1"/>
</dbReference>
<dbReference type="GO" id="GO:0046872">
    <property type="term" value="F:metal ion binding"/>
    <property type="evidence" value="ECO:0007669"/>
    <property type="project" value="UniProtKB-KW"/>
</dbReference>
<name>H9UIS5_SPIAZ</name>
<dbReference type="InterPro" id="IPR017927">
    <property type="entry name" value="FAD-bd_FR_type"/>
</dbReference>
<dbReference type="PATRIC" id="fig|889378.3.peg.1352"/>
<dbReference type="eggNOG" id="COG0543">
    <property type="taxonomic scope" value="Bacteria"/>
</dbReference>
<dbReference type="Proteomes" id="UP000007383">
    <property type="component" value="Chromosome"/>
</dbReference>
<evidence type="ECO:0000313" key="15">
    <source>
        <dbReference type="Proteomes" id="UP000007383"/>
    </source>
</evidence>
<sequence>MKHLHLTILSQRQVAEGYYEIGFSWPHDLAPPVPGQFFTVRVGSGPAPLLRRPFAFSGFTAGTAIPDAGTPDSPHTGEARCIYQKRGPATQSMTGMAVGESLDVLAPLGTAFPEHPEQGRPVLIAGGVGVGPMLYLAESWRSLQPLLIIGARSTAFLPLEALPNGIETILCTDDGSHGSQGTTIDALNTACSQNPDLSDNLGSVYACGPNPMLAASHRWALEHQRTCYVSMEQTMGCAVGACMGCVVPVHGPQPYARVCMEGPVFDSQLIDWEGLQHG</sequence>
<dbReference type="InterPro" id="IPR050353">
    <property type="entry name" value="PyrK_electron_transfer"/>
</dbReference>
<feature type="binding site" evidence="11">
    <location>
        <begin position="82"/>
        <end position="84"/>
    </location>
    <ligand>
        <name>FAD</name>
        <dbReference type="ChEBI" id="CHEBI:57692"/>
    </ligand>
</feature>
<dbReference type="PANTHER" id="PTHR43513">
    <property type="entry name" value="DIHYDROOROTATE DEHYDROGENASE B (NAD(+)), ELECTRON TRANSFER SUBUNIT"/>
    <property type="match status" value="1"/>
</dbReference>
<evidence type="ECO:0000259" key="13">
    <source>
        <dbReference type="PROSITE" id="PS51384"/>
    </source>
</evidence>
<dbReference type="PIRSF" id="PIRSF006816">
    <property type="entry name" value="Cyc3_hyd_g"/>
    <property type="match status" value="1"/>
</dbReference>
<reference evidence="15" key="1">
    <citation type="journal article" date="2013" name="Stand. Genomic Sci.">
        <title>Complete genome sequence of the halophilic bacterium Spirochaeta africana type strain (Z-7692(T)) from the alkaline Lake Magadi in the East African Rift.</title>
        <authorList>
            <person name="Liolos K."/>
            <person name="Abt B."/>
            <person name="Scheuner C."/>
            <person name="Teshima H."/>
            <person name="Held B."/>
            <person name="Lapidus A."/>
            <person name="Nolan M."/>
            <person name="Lucas S."/>
            <person name="Deshpande S."/>
            <person name="Cheng J.F."/>
            <person name="Tapia R."/>
            <person name="Goodwin L.A."/>
            <person name="Pitluck S."/>
            <person name="Pagani I."/>
            <person name="Ivanova N."/>
            <person name="Mavromatis K."/>
            <person name="Mikhailova N."/>
            <person name="Huntemann M."/>
            <person name="Pati A."/>
            <person name="Chen A."/>
            <person name="Palaniappan K."/>
            <person name="Land M."/>
            <person name="Rohde M."/>
            <person name="Tindall B.J."/>
            <person name="Detter J.C."/>
            <person name="Goker M."/>
            <person name="Bristow J."/>
            <person name="Eisen J.A."/>
            <person name="Markowitz V."/>
            <person name="Hugenholtz P."/>
            <person name="Woyke T."/>
            <person name="Klenk H.P."/>
            <person name="Kyrpides N.C."/>
        </authorList>
    </citation>
    <scope>NUCLEOTIDE SEQUENCE</scope>
    <source>
        <strain evidence="15">ATCC 700263 / DSM 8902 / Z-7692</strain>
    </source>
</reference>
<dbReference type="EMBL" id="CP003282">
    <property type="protein sequence ID" value="AFG37418.1"/>
    <property type="molecule type" value="Genomic_DNA"/>
</dbReference>
<dbReference type="GO" id="GO:0050660">
    <property type="term" value="F:flavin adenine dinucleotide binding"/>
    <property type="evidence" value="ECO:0007669"/>
    <property type="project" value="InterPro"/>
</dbReference>
<dbReference type="AlphaFoldDB" id="H9UIS5"/>
<dbReference type="SUPFAM" id="SSF52343">
    <property type="entry name" value="Ferredoxin reductase-like, C-terminal NADP-linked domain"/>
    <property type="match status" value="1"/>
</dbReference>
<evidence type="ECO:0000256" key="8">
    <source>
        <dbReference type="ARBA" id="ARBA00023004"/>
    </source>
</evidence>
<keyword evidence="4 12" id="KW-0001">2Fe-2S</keyword>
<dbReference type="Gene3D" id="3.40.50.80">
    <property type="entry name" value="Nucleotide-binding domain of ferredoxin-NADP reductase (FNR) module"/>
    <property type="match status" value="1"/>
</dbReference>
<dbReference type="HOGENOM" id="CLU_003827_1_2_12"/>
<evidence type="ECO:0000256" key="3">
    <source>
        <dbReference type="ARBA" id="ARBA00022630"/>
    </source>
</evidence>
<evidence type="ECO:0000256" key="1">
    <source>
        <dbReference type="ARBA" id="ARBA00006422"/>
    </source>
</evidence>
<proteinExistence type="inferred from homology"/>
<dbReference type="InterPro" id="IPR019480">
    <property type="entry name" value="Dihydroorotate_DH_Fe-S-bd"/>
</dbReference>
<keyword evidence="8 12" id="KW-0408">Iron</keyword>
<keyword evidence="7" id="KW-0249">Electron transport</keyword>
<dbReference type="RefSeq" id="WP_014455405.1">
    <property type="nucleotide sequence ID" value="NC_017098.1"/>
</dbReference>
<evidence type="ECO:0000256" key="2">
    <source>
        <dbReference type="ARBA" id="ARBA00022448"/>
    </source>
</evidence>
<dbReference type="InterPro" id="IPR017938">
    <property type="entry name" value="Riboflavin_synthase-like_b-brl"/>
</dbReference>
<dbReference type="InterPro" id="IPR012165">
    <property type="entry name" value="Cyt_c3_hydrogenase_gsu"/>
</dbReference>
<dbReference type="PROSITE" id="PS51384">
    <property type="entry name" value="FAD_FR"/>
    <property type="match status" value="1"/>
</dbReference>
<evidence type="ECO:0000256" key="5">
    <source>
        <dbReference type="ARBA" id="ARBA00022723"/>
    </source>
</evidence>
<dbReference type="CDD" id="cd06218">
    <property type="entry name" value="DHOD_e_trans"/>
    <property type="match status" value="1"/>
</dbReference>
<dbReference type="GO" id="GO:0051537">
    <property type="term" value="F:2 iron, 2 sulfur cluster binding"/>
    <property type="evidence" value="ECO:0007669"/>
    <property type="project" value="UniProtKB-KW"/>
</dbReference>
<evidence type="ECO:0000256" key="6">
    <source>
        <dbReference type="ARBA" id="ARBA00022827"/>
    </source>
</evidence>
<evidence type="ECO:0000256" key="12">
    <source>
        <dbReference type="PIRSR" id="PIRSR006816-2"/>
    </source>
</evidence>
<dbReference type="GO" id="GO:0006221">
    <property type="term" value="P:pyrimidine nucleotide biosynthetic process"/>
    <property type="evidence" value="ECO:0007669"/>
    <property type="project" value="InterPro"/>
</dbReference>
<comment type="cofactor">
    <cofactor evidence="11">
        <name>FAD</name>
        <dbReference type="ChEBI" id="CHEBI:57692"/>
    </cofactor>
    <text evidence="11">Binds 1 FAD per subunit.</text>
</comment>
<accession>H9UIS5</accession>
<evidence type="ECO:0000256" key="11">
    <source>
        <dbReference type="PIRSR" id="PIRSR006816-1"/>
    </source>
</evidence>
<organism evidence="14 15">
    <name type="scientific">Spirochaeta africana (strain ATCC 700263 / DSM 8902 / Z-7692)</name>
    <dbReference type="NCBI Taxonomy" id="889378"/>
    <lineage>
        <taxon>Bacteria</taxon>
        <taxon>Pseudomonadati</taxon>
        <taxon>Spirochaetota</taxon>
        <taxon>Spirochaetia</taxon>
        <taxon>Spirochaetales</taxon>
        <taxon>Spirochaetaceae</taxon>
        <taxon>Spirochaeta</taxon>
    </lineage>
</organism>
<dbReference type="PANTHER" id="PTHR43513:SF3">
    <property type="entry name" value="DIHYDROOROTATE DEHYDROGENASE B (NAD(+)), ELECTRON TRANSFER SUBUNIT-RELATED"/>
    <property type="match status" value="1"/>
</dbReference>
<keyword evidence="9 12" id="KW-0411">Iron-sulfur</keyword>
<keyword evidence="5 12" id="KW-0479">Metal-binding</keyword>
<dbReference type="OrthoDB" id="9789468at2"/>
<gene>
    <name evidence="14" type="ordered locus">Spiaf_1351</name>
</gene>
<evidence type="ECO:0000256" key="10">
    <source>
        <dbReference type="ARBA" id="ARBA00034078"/>
    </source>
</evidence>
<protein>
    <submittedName>
        <fullName evidence="14">2-polyprenylphenol hydroxylase-like oxidoreductase</fullName>
    </submittedName>
</protein>
<feature type="domain" description="FAD-binding FR-type" evidence="13">
    <location>
        <begin position="1"/>
        <end position="114"/>
    </location>
</feature>
<keyword evidence="3 11" id="KW-0285">Flavoprotein</keyword>
<feature type="binding site" evidence="12">
    <location>
        <position position="237"/>
    </location>
    <ligand>
        <name>[2Fe-2S] cluster</name>
        <dbReference type="ChEBI" id="CHEBI:190135"/>
    </ligand>
</feature>
<keyword evidence="6 11" id="KW-0274">FAD</keyword>
<feature type="binding site" evidence="12">
    <location>
        <position position="242"/>
    </location>
    <ligand>
        <name>[2Fe-2S] cluster</name>
        <dbReference type="ChEBI" id="CHEBI:190135"/>
    </ligand>
</feature>
<evidence type="ECO:0000256" key="4">
    <source>
        <dbReference type="ARBA" id="ARBA00022714"/>
    </source>
</evidence>
<keyword evidence="15" id="KW-1185">Reference proteome</keyword>
<dbReference type="Pfam" id="PF10418">
    <property type="entry name" value="DHODB_Fe-S_bind"/>
    <property type="match status" value="1"/>
</dbReference>
<feature type="binding site" evidence="12">
    <location>
        <position position="245"/>
    </location>
    <ligand>
        <name>[2Fe-2S] cluster</name>
        <dbReference type="ChEBI" id="CHEBI:190135"/>
    </ligand>
</feature>
<evidence type="ECO:0000256" key="7">
    <source>
        <dbReference type="ARBA" id="ARBA00022982"/>
    </source>
</evidence>
<dbReference type="Gene3D" id="2.10.240.10">
    <property type="entry name" value="Dihydroorotate dehydrogenase, electron transfer subunit"/>
    <property type="match status" value="1"/>
</dbReference>
<comment type="similarity">
    <text evidence="1">Belongs to the PyrK family.</text>
</comment>
<dbReference type="KEGG" id="sfc:Spiaf_1351"/>
<dbReference type="InterPro" id="IPR037117">
    <property type="entry name" value="Dihydroorotate_DH_ele_sf"/>
</dbReference>